<keyword evidence="2" id="KW-1185">Reference proteome</keyword>
<dbReference type="EMBL" id="CAJVPU010010214">
    <property type="protein sequence ID" value="CAG8603452.1"/>
    <property type="molecule type" value="Genomic_DNA"/>
</dbReference>
<accession>A0ACA9MP77</accession>
<protein>
    <submittedName>
        <fullName evidence="1">15275_t:CDS:1</fullName>
    </submittedName>
</protein>
<comment type="caution">
    <text evidence="1">The sequence shown here is derived from an EMBL/GenBank/DDBJ whole genome shotgun (WGS) entry which is preliminary data.</text>
</comment>
<sequence>MIPLVTITQPKEDSSKVEEKERKAQIAKHLETHVNVPPTLEKTQDKNIAEKLHNTAIYRNMSPDAVPLSDIPEDFMINSEFINNARLTIPPITTMDPDLFSILLPSQPSTPQHPSTPRSISTDDDEFYGLFPAPKPFKAFFPNLEVAKNVNEVGGMVEKDDWFSICIAWTAGIDLIVIHAALAIAVSVL</sequence>
<evidence type="ECO:0000313" key="2">
    <source>
        <dbReference type="Proteomes" id="UP000789702"/>
    </source>
</evidence>
<dbReference type="Proteomes" id="UP000789702">
    <property type="component" value="Unassembled WGS sequence"/>
</dbReference>
<gene>
    <name evidence="1" type="ORF">DHETER_LOCUS7343</name>
</gene>
<name>A0ACA9MP77_9GLOM</name>
<evidence type="ECO:0000313" key="1">
    <source>
        <dbReference type="EMBL" id="CAG8603452.1"/>
    </source>
</evidence>
<reference evidence="1" key="1">
    <citation type="submission" date="2021-06" db="EMBL/GenBank/DDBJ databases">
        <authorList>
            <person name="Kallberg Y."/>
            <person name="Tangrot J."/>
            <person name="Rosling A."/>
        </authorList>
    </citation>
    <scope>NUCLEOTIDE SEQUENCE</scope>
    <source>
        <strain evidence="1">IL203A</strain>
    </source>
</reference>
<proteinExistence type="predicted"/>
<organism evidence="1 2">
    <name type="scientific">Dentiscutata heterogama</name>
    <dbReference type="NCBI Taxonomy" id="1316150"/>
    <lineage>
        <taxon>Eukaryota</taxon>
        <taxon>Fungi</taxon>
        <taxon>Fungi incertae sedis</taxon>
        <taxon>Mucoromycota</taxon>
        <taxon>Glomeromycotina</taxon>
        <taxon>Glomeromycetes</taxon>
        <taxon>Diversisporales</taxon>
        <taxon>Gigasporaceae</taxon>
        <taxon>Dentiscutata</taxon>
    </lineage>
</organism>